<dbReference type="PANTHER" id="PTHR43096:SF52">
    <property type="entry name" value="DNAJ HOMOLOG 1, MITOCHONDRIAL-RELATED"/>
    <property type="match status" value="1"/>
</dbReference>
<keyword evidence="5" id="KW-0863">Zinc-finger</keyword>
<dbReference type="CDD" id="cd06257">
    <property type="entry name" value="DnaJ"/>
    <property type="match status" value="1"/>
</dbReference>
<keyword evidence="3" id="KW-0479">Metal-binding</keyword>
<dbReference type="GO" id="GO:0006260">
    <property type="term" value="P:DNA replication"/>
    <property type="evidence" value="ECO:0007669"/>
    <property type="project" value="UniProtKB-KW"/>
</dbReference>
<dbReference type="PRINTS" id="PR00625">
    <property type="entry name" value="JDOMAIN"/>
</dbReference>
<evidence type="ECO:0000313" key="10">
    <source>
        <dbReference type="EMBL" id="GFO58950.1"/>
    </source>
</evidence>
<feature type="domain" description="J" evidence="9">
    <location>
        <begin position="5"/>
        <end position="70"/>
    </location>
</feature>
<comment type="caution">
    <text evidence="10">The sequence shown here is derived from an EMBL/GenBank/DDBJ whole genome shotgun (WGS) entry which is preliminary data.</text>
</comment>
<dbReference type="SUPFAM" id="SSF46565">
    <property type="entry name" value="Chaperone J-domain"/>
    <property type="match status" value="1"/>
</dbReference>
<evidence type="ECO:0000256" key="6">
    <source>
        <dbReference type="ARBA" id="ARBA00022833"/>
    </source>
</evidence>
<proteinExistence type="predicted"/>
<evidence type="ECO:0000256" key="1">
    <source>
        <dbReference type="ARBA" id="ARBA00022490"/>
    </source>
</evidence>
<dbReference type="FunFam" id="2.60.260.20:FF:000005">
    <property type="entry name" value="Chaperone protein dnaJ 1, mitochondrial"/>
    <property type="match status" value="1"/>
</dbReference>
<dbReference type="Gene3D" id="2.60.260.20">
    <property type="entry name" value="Urease metallochaperone UreE, N-terminal domain"/>
    <property type="match status" value="2"/>
</dbReference>
<keyword evidence="7" id="KW-0346">Stress response</keyword>
<dbReference type="Pfam" id="PF00226">
    <property type="entry name" value="DnaJ"/>
    <property type="match status" value="1"/>
</dbReference>
<accession>A0A6V8MG42</accession>
<dbReference type="GO" id="GO:0042026">
    <property type="term" value="P:protein refolding"/>
    <property type="evidence" value="ECO:0007669"/>
    <property type="project" value="TreeGrafter"/>
</dbReference>
<dbReference type="Gene3D" id="1.10.287.110">
    <property type="entry name" value="DnaJ domain"/>
    <property type="match status" value="1"/>
</dbReference>
<sequence length="309" mass="34052">MAERDYYEVLGVKKGASVEELKKAYRKLAVKYHPDKNPGDKQAEERFKEINEAYAVLSDPKKKEEYDQFGSTNFHQRFSQEDIFRGFDVGDMFKGQGFGTEDIFSRLFGDAMRRQRGARQDGGPRHGGMGGMGGMGVKGDDYNMEVSVTFRDSYDGAEKRIAYLRDGVREELSVKIPAGIEDGAKLRVAGKGAAGRMGGAAGDIYLTVKVGADPNFQREGDDIMAPLDVKFSEAVLGGAVEVPTMQGTKRIKIPAGIQSGTKVRLKGLGFHPMGKKERGDMYVRIGVQVPEHLTARQRELVEELAKEGL</sequence>
<dbReference type="GO" id="GO:0051082">
    <property type="term" value="F:unfolded protein binding"/>
    <property type="evidence" value="ECO:0007669"/>
    <property type="project" value="InterPro"/>
</dbReference>
<evidence type="ECO:0000256" key="8">
    <source>
        <dbReference type="ARBA" id="ARBA00023186"/>
    </source>
</evidence>
<name>A0A6V8MG42_9BACT</name>
<dbReference type="PANTHER" id="PTHR43096">
    <property type="entry name" value="DNAJ HOMOLOG 1, MITOCHONDRIAL-RELATED"/>
    <property type="match status" value="1"/>
</dbReference>
<dbReference type="PROSITE" id="PS50076">
    <property type="entry name" value="DNAJ_2"/>
    <property type="match status" value="1"/>
</dbReference>
<dbReference type="SUPFAM" id="SSF49493">
    <property type="entry name" value="HSP40/DnaJ peptide-binding domain"/>
    <property type="match status" value="2"/>
</dbReference>
<dbReference type="InterPro" id="IPR001623">
    <property type="entry name" value="DnaJ_domain"/>
</dbReference>
<gene>
    <name evidence="10" type="ORF">GMST_12750</name>
</gene>
<dbReference type="RefSeq" id="WP_183353804.1">
    <property type="nucleotide sequence ID" value="NZ_BLXX01000003.1"/>
</dbReference>
<dbReference type="SMART" id="SM00271">
    <property type="entry name" value="DnaJ"/>
    <property type="match status" value="1"/>
</dbReference>
<evidence type="ECO:0000313" key="11">
    <source>
        <dbReference type="Proteomes" id="UP000556026"/>
    </source>
</evidence>
<evidence type="ECO:0000256" key="4">
    <source>
        <dbReference type="ARBA" id="ARBA00022737"/>
    </source>
</evidence>
<dbReference type="FunFam" id="2.60.260.20:FF:000009">
    <property type="entry name" value="Putative Mitochondrial DnaJ chaperone"/>
    <property type="match status" value="1"/>
</dbReference>
<keyword evidence="11" id="KW-1185">Reference proteome</keyword>
<keyword evidence="6" id="KW-0862">Zinc</keyword>
<dbReference type="PROSITE" id="PS00636">
    <property type="entry name" value="DNAJ_1"/>
    <property type="match status" value="1"/>
</dbReference>
<dbReference type="InterPro" id="IPR002939">
    <property type="entry name" value="DnaJ_C"/>
</dbReference>
<keyword evidence="4" id="KW-0677">Repeat</keyword>
<evidence type="ECO:0000256" key="3">
    <source>
        <dbReference type="ARBA" id="ARBA00022723"/>
    </source>
</evidence>
<dbReference type="AlphaFoldDB" id="A0A6V8MG42"/>
<dbReference type="EMBL" id="BLXX01000003">
    <property type="protein sequence ID" value="GFO58950.1"/>
    <property type="molecule type" value="Genomic_DNA"/>
</dbReference>
<keyword evidence="2" id="KW-0235">DNA replication</keyword>
<evidence type="ECO:0000259" key="9">
    <source>
        <dbReference type="PROSITE" id="PS50076"/>
    </source>
</evidence>
<keyword evidence="8" id="KW-0143">Chaperone</keyword>
<dbReference type="InterPro" id="IPR008971">
    <property type="entry name" value="HSP40/DnaJ_pept-bd"/>
</dbReference>
<dbReference type="Pfam" id="PF01556">
    <property type="entry name" value="DnaJ_C"/>
    <property type="match status" value="1"/>
</dbReference>
<protein>
    <submittedName>
        <fullName evidence="10">Integrase</fullName>
    </submittedName>
</protein>
<dbReference type="FunFam" id="1.10.287.110:FF:000031">
    <property type="entry name" value="Molecular chaperone DnaJ"/>
    <property type="match status" value="1"/>
</dbReference>
<evidence type="ECO:0000256" key="7">
    <source>
        <dbReference type="ARBA" id="ARBA00023016"/>
    </source>
</evidence>
<evidence type="ECO:0000256" key="5">
    <source>
        <dbReference type="ARBA" id="ARBA00022771"/>
    </source>
</evidence>
<organism evidence="10 11">
    <name type="scientific">Geomonas silvestris</name>
    <dbReference type="NCBI Taxonomy" id="2740184"/>
    <lineage>
        <taxon>Bacteria</taxon>
        <taxon>Pseudomonadati</taxon>
        <taxon>Thermodesulfobacteriota</taxon>
        <taxon>Desulfuromonadia</taxon>
        <taxon>Geobacterales</taxon>
        <taxon>Geobacteraceae</taxon>
        <taxon>Geomonas</taxon>
    </lineage>
</organism>
<reference evidence="11" key="1">
    <citation type="submission" date="2020-06" db="EMBL/GenBank/DDBJ databases">
        <title>Draft genomic sequence of Geomonas sp. Red330.</title>
        <authorList>
            <person name="Itoh H."/>
            <person name="Zhenxing X."/>
            <person name="Ushijima N."/>
            <person name="Masuda Y."/>
            <person name="Shiratori Y."/>
            <person name="Senoo K."/>
        </authorList>
    </citation>
    <scope>NUCLEOTIDE SEQUENCE [LARGE SCALE GENOMIC DNA]</scope>
    <source>
        <strain evidence="11">Red330</strain>
    </source>
</reference>
<dbReference type="GO" id="GO:0005737">
    <property type="term" value="C:cytoplasm"/>
    <property type="evidence" value="ECO:0007669"/>
    <property type="project" value="TreeGrafter"/>
</dbReference>
<keyword evidence="1" id="KW-0963">Cytoplasm</keyword>
<dbReference type="Proteomes" id="UP000556026">
    <property type="component" value="Unassembled WGS sequence"/>
</dbReference>
<dbReference type="GO" id="GO:0008270">
    <property type="term" value="F:zinc ion binding"/>
    <property type="evidence" value="ECO:0007669"/>
    <property type="project" value="UniProtKB-KW"/>
</dbReference>
<dbReference type="InterPro" id="IPR018253">
    <property type="entry name" value="DnaJ_domain_CS"/>
</dbReference>
<dbReference type="CDD" id="cd10747">
    <property type="entry name" value="DnaJ_C"/>
    <property type="match status" value="1"/>
</dbReference>
<evidence type="ECO:0000256" key="2">
    <source>
        <dbReference type="ARBA" id="ARBA00022705"/>
    </source>
</evidence>
<dbReference type="InterPro" id="IPR036869">
    <property type="entry name" value="J_dom_sf"/>
</dbReference>